<dbReference type="EMBL" id="FRAA01000001">
    <property type="protein sequence ID" value="SHJ68398.1"/>
    <property type="molecule type" value="Genomic_DNA"/>
</dbReference>
<dbReference type="Pfam" id="PF00378">
    <property type="entry name" value="ECH_1"/>
    <property type="match status" value="1"/>
</dbReference>
<comment type="similarity">
    <text evidence="1 2">Belongs to the enoyl-CoA hydratase/isomerase family.</text>
</comment>
<keyword evidence="4" id="KW-1185">Reference proteome</keyword>
<reference evidence="4" key="1">
    <citation type="submission" date="2016-11" db="EMBL/GenBank/DDBJ databases">
        <authorList>
            <person name="Varghese N."/>
            <person name="Submissions S."/>
        </authorList>
    </citation>
    <scope>NUCLEOTIDE SEQUENCE [LARGE SCALE GENOMIC DNA]</scope>
    <source>
        <strain evidence="4">DSM 26134</strain>
    </source>
</reference>
<dbReference type="STRING" id="156994.SAMN04488028_101894"/>
<dbReference type="PANTHER" id="PTHR42964">
    <property type="entry name" value="ENOYL-COA HYDRATASE"/>
    <property type="match status" value="1"/>
</dbReference>
<organism evidence="3 4">
    <name type="scientific">Reichenbachiella agariperforans</name>
    <dbReference type="NCBI Taxonomy" id="156994"/>
    <lineage>
        <taxon>Bacteria</taxon>
        <taxon>Pseudomonadati</taxon>
        <taxon>Bacteroidota</taxon>
        <taxon>Cytophagia</taxon>
        <taxon>Cytophagales</taxon>
        <taxon>Reichenbachiellaceae</taxon>
        <taxon>Reichenbachiella</taxon>
    </lineage>
</organism>
<proteinExistence type="inferred from homology"/>
<dbReference type="PROSITE" id="PS00166">
    <property type="entry name" value="ENOYL_COA_HYDRATASE"/>
    <property type="match status" value="1"/>
</dbReference>
<dbReference type="PANTHER" id="PTHR42964:SF1">
    <property type="entry name" value="POLYKETIDE BIOSYNTHESIS ENOYL-COA HYDRATASE PKSH-RELATED"/>
    <property type="match status" value="1"/>
</dbReference>
<evidence type="ECO:0000313" key="4">
    <source>
        <dbReference type="Proteomes" id="UP000184474"/>
    </source>
</evidence>
<gene>
    <name evidence="3" type="ORF">SAMN04488028_101894</name>
</gene>
<dbReference type="SUPFAM" id="SSF52096">
    <property type="entry name" value="ClpP/crotonase"/>
    <property type="match status" value="1"/>
</dbReference>
<dbReference type="CDD" id="cd06558">
    <property type="entry name" value="crotonase-like"/>
    <property type="match status" value="1"/>
</dbReference>
<evidence type="ECO:0000313" key="3">
    <source>
        <dbReference type="EMBL" id="SHJ68398.1"/>
    </source>
</evidence>
<dbReference type="InterPro" id="IPR018376">
    <property type="entry name" value="Enoyl-CoA_hyd/isom_CS"/>
</dbReference>
<dbReference type="RefSeq" id="WP_084190340.1">
    <property type="nucleotide sequence ID" value="NZ_FRAA01000001.1"/>
</dbReference>
<accession>A0A1M6LB37</accession>
<evidence type="ECO:0000256" key="2">
    <source>
        <dbReference type="RuleBase" id="RU003707"/>
    </source>
</evidence>
<sequence length="251" mass="27005">MNGSLKHTINDKVATITFHHPKANALPGTLLAKLAIVIQAIDDNKDVSVIVIRSEGGGTFCAGASFDELLSLTNETEGKVFFQGFAQVINAMRKSPKIILARIQGKTIGGGVGLVSSADYAFATEAAAIKLSELAIGIGPFVIEPAVTRKIGISSFSALALNPTIWKDAQWAMNAGLYHDLSTSIDEMDQKIDAFATNLSNYNPEALLAIKQTLWKNTENWDELLSSRAEISGRLALSPQTQRALKKFKST</sequence>
<dbReference type="InterPro" id="IPR029045">
    <property type="entry name" value="ClpP/crotonase-like_dom_sf"/>
</dbReference>
<dbReference type="Proteomes" id="UP000184474">
    <property type="component" value="Unassembled WGS sequence"/>
</dbReference>
<dbReference type="InterPro" id="IPR051683">
    <property type="entry name" value="Enoyl-CoA_Hydratase/Isomerase"/>
</dbReference>
<name>A0A1M6LB37_REIAG</name>
<dbReference type="AlphaFoldDB" id="A0A1M6LB37"/>
<dbReference type="InterPro" id="IPR001753">
    <property type="entry name" value="Enoyl-CoA_hydra/iso"/>
</dbReference>
<protein>
    <submittedName>
        <fullName evidence="3">Methylglutaconyl-CoA hydratase</fullName>
    </submittedName>
</protein>
<dbReference type="GO" id="GO:0003824">
    <property type="term" value="F:catalytic activity"/>
    <property type="evidence" value="ECO:0007669"/>
    <property type="project" value="InterPro"/>
</dbReference>
<evidence type="ECO:0000256" key="1">
    <source>
        <dbReference type="ARBA" id="ARBA00005254"/>
    </source>
</evidence>
<dbReference type="Gene3D" id="3.90.226.10">
    <property type="entry name" value="2-enoyl-CoA Hydratase, Chain A, domain 1"/>
    <property type="match status" value="1"/>
</dbReference>